<dbReference type="AlphaFoldDB" id="A0A9N9HBS8"/>
<keyword evidence="3" id="KW-1185">Reference proteome</keyword>
<feature type="compositionally biased region" description="Basic and acidic residues" evidence="1">
    <location>
        <begin position="63"/>
        <end position="75"/>
    </location>
</feature>
<dbReference type="EMBL" id="CAJVPV010013121">
    <property type="protein sequence ID" value="CAG8675091.1"/>
    <property type="molecule type" value="Genomic_DNA"/>
</dbReference>
<name>A0A9N9HBS8_9GLOM</name>
<sequence length="104" mass="11961">KELEVPISHNGVEGLVQPDESESSDYESKGTYGEFEYESEEMEEEEGYYTRERSGEETTDQESVAKETTDRKEAPPSEVETEEMEIPSPAIYLTVLEERKNEEK</sequence>
<proteinExistence type="predicted"/>
<evidence type="ECO:0000313" key="2">
    <source>
        <dbReference type="EMBL" id="CAG8675091.1"/>
    </source>
</evidence>
<organism evidence="2 3">
    <name type="scientific">Acaulospora morrowiae</name>
    <dbReference type="NCBI Taxonomy" id="94023"/>
    <lineage>
        <taxon>Eukaryota</taxon>
        <taxon>Fungi</taxon>
        <taxon>Fungi incertae sedis</taxon>
        <taxon>Mucoromycota</taxon>
        <taxon>Glomeromycotina</taxon>
        <taxon>Glomeromycetes</taxon>
        <taxon>Diversisporales</taxon>
        <taxon>Acaulosporaceae</taxon>
        <taxon>Acaulospora</taxon>
    </lineage>
</organism>
<evidence type="ECO:0000256" key="1">
    <source>
        <dbReference type="SAM" id="MobiDB-lite"/>
    </source>
</evidence>
<feature type="compositionally biased region" description="Acidic residues" evidence="1">
    <location>
        <begin position="35"/>
        <end position="47"/>
    </location>
</feature>
<evidence type="ECO:0000313" key="3">
    <source>
        <dbReference type="Proteomes" id="UP000789342"/>
    </source>
</evidence>
<reference evidence="2" key="1">
    <citation type="submission" date="2021-06" db="EMBL/GenBank/DDBJ databases">
        <authorList>
            <person name="Kallberg Y."/>
            <person name="Tangrot J."/>
            <person name="Rosling A."/>
        </authorList>
    </citation>
    <scope>NUCLEOTIDE SEQUENCE</scope>
    <source>
        <strain evidence="2">CL551</strain>
    </source>
</reference>
<feature type="region of interest" description="Disordered" evidence="1">
    <location>
        <begin position="1"/>
        <end position="104"/>
    </location>
</feature>
<feature type="non-terminal residue" evidence="2">
    <location>
        <position position="104"/>
    </location>
</feature>
<comment type="caution">
    <text evidence="2">The sequence shown here is derived from an EMBL/GenBank/DDBJ whole genome shotgun (WGS) entry which is preliminary data.</text>
</comment>
<protein>
    <submittedName>
        <fullName evidence="2">16828_t:CDS:1</fullName>
    </submittedName>
</protein>
<dbReference type="Proteomes" id="UP000789342">
    <property type="component" value="Unassembled WGS sequence"/>
</dbReference>
<gene>
    <name evidence="2" type="ORF">AMORRO_LOCUS10992</name>
</gene>
<accession>A0A9N9HBS8</accession>